<protein>
    <recommendedName>
        <fullName evidence="3">Conserved oligomeric Golgi complex subunit 8</fullName>
    </recommendedName>
    <alternativeName>
        <fullName evidence="8">Component of oligomeric Golgi complex 8</fullName>
    </alternativeName>
</protein>
<dbReference type="SUPFAM" id="SSF74788">
    <property type="entry name" value="Cullin repeat-like"/>
    <property type="match status" value="1"/>
</dbReference>
<dbReference type="GO" id="GO:0017119">
    <property type="term" value="C:Golgi transport complex"/>
    <property type="evidence" value="ECO:0007669"/>
    <property type="project" value="InterPro"/>
</dbReference>
<evidence type="ECO:0000256" key="4">
    <source>
        <dbReference type="ARBA" id="ARBA00022448"/>
    </source>
</evidence>
<dbReference type="Proteomes" id="UP000007875">
    <property type="component" value="Unassembled WGS sequence"/>
</dbReference>
<comment type="similarity">
    <text evidence="2">Belongs to the COG8 family.</text>
</comment>
<dbReference type="PANTHER" id="PTHR21311">
    <property type="entry name" value="CONSERVED OLIGOMERIC GOLGI COMPLEX COMPONENT 8"/>
    <property type="match status" value="1"/>
</dbReference>
<keyword evidence="5" id="KW-0653">Protein transport</keyword>
<reference evidence="9" key="2">
    <citation type="submission" date="2025-08" db="UniProtKB">
        <authorList>
            <consortium name="Ensembl"/>
        </authorList>
    </citation>
    <scope>IDENTIFICATION</scope>
</reference>
<evidence type="ECO:0000313" key="9">
    <source>
        <dbReference type="Ensembl" id="ENSCSAVP00000006560.1"/>
    </source>
</evidence>
<organism evidence="9 10">
    <name type="scientific">Ciona savignyi</name>
    <name type="common">Pacific transparent sea squirt</name>
    <dbReference type="NCBI Taxonomy" id="51511"/>
    <lineage>
        <taxon>Eukaryota</taxon>
        <taxon>Metazoa</taxon>
        <taxon>Chordata</taxon>
        <taxon>Tunicata</taxon>
        <taxon>Ascidiacea</taxon>
        <taxon>Phlebobranchia</taxon>
        <taxon>Cionidae</taxon>
        <taxon>Ciona</taxon>
    </lineage>
</organism>
<dbReference type="OMA" id="QRCIHGV"/>
<dbReference type="InterPro" id="IPR016159">
    <property type="entry name" value="Cullin_repeat-like_dom_sf"/>
</dbReference>
<evidence type="ECO:0000313" key="10">
    <source>
        <dbReference type="Proteomes" id="UP000007875"/>
    </source>
</evidence>
<evidence type="ECO:0000256" key="7">
    <source>
        <dbReference type="ARBA" id="ARBA00023136"/>
    </source>
</evidence>
<dbReference type="HOGENOM" id="CLU_017968_0_0_1"/>
<keyword evidence="7" id="KW-0472">Membrane</keyword>
<evidence type="ECO:0000256" key="8">
    <source>
        <dbReference type="ARBA" id="ARBA00031347"/>
    </source>
</evidence>
<evidence type="ECO:0000256" key="1">
    <source>
        <dbReference type="ARBA" id="ARBA00004395"/>
    </source>
</evidence>
<dbReference type="AlphaFoldDB" id="H2YMK8"/>
<accession>H2YMK8</accession>
<dbReference type="GeneTree" id="ENSGT00390000015893"/>
<dbReference type="STRING" id="51511.ENSCSAVP00000006560"/>
<dbReference type="GO" id="GO:0015031">
    <property type="term" value="P:protein transport"/>
    <property type="evidence" value="ECO:0007669"/>
    <property type="project" value="UniProtKB-KW"/>
</dbReference>
<evidence type="ECO:0000256" key="2">
    <source>
        <dbReference type="ARBA" id="ARBA00006419"/>
    </source>
</evidence>
<evidence type="ECO:0000256" key="5">
    <source>
        <dbReference type="ARBA" id="ARBA00022927"/>
    </source>
</evidence>
<dbReference type="PANTHER" id="PTHR21311:SF0">
    <property type="entry name" value="CONSERVED OLIGOMERIC GOLGI COMPLEX SUBUNIT 8"/>
    <property type="match status" value="1"/>
</dbReference>
<dbReference type="Ensembl" id="ENSCSAVT00000006643.1">
    <property type="protein sequence ID" value="ENSCSAVP00000006560.1"/>
    <property type="gene ID" value="ENSCSAVG00000003927.1"/>
</dbReference>
<dbReference type="GO" id="GO:0000139">
    <property type="term" value="C:Golgi membrane"/>
    <property type="evidence" value="ECO:0007669"/>
    <property type="project" value="UniProtKB-SubCell"/>
</dbReference>
<comment type="subcellular location">
    <subcellularLocation>
        <location evidence="1">Golgi apparatus membrane</location>
        <topology evidence="1">Peripheral membrane protein</topology>
    </subcellularLocation>
</comment>
<evidence type="ECO:0000256" key="3">
    <source>
        <dbReference type="ARBA" id="ARBA00020983"/>
    </source>
</evidence>
<dbReference type="InParanoid" id="H2YMK8"/>
<dbReference type="eggNOG" id="KOG2069">
    <property type="taxonomic scope" value="Eukaryota"/>
</dbReference>
<keyword evidence="6" id="KW-0333">Golgi apparatus</keyword>
<dbReference type="InterPro" id="IPR007255">
    <property type="entry name" value="COG8"/>
</dbReference>
<name>H2YMK8_CIOSA</name>
<keyword evidence="10" id="KW-1185">Reference proteome</keyword>
<evidence type="ECO:0000256" key="6">
    <source>
        <dbReference type="ARBA" id="ARBA00023034"/>
    </source>
</evidence>
<proteinExistence type="inferred from homology"/>
<sequence length="559" mass="63474">YLSTLCSFDVHRLGREPGRLDLENQTVLENTQNLAFHNYKTFIRTAKCSKDIYDDFSLVEERLQGLIDKMPTFAEHGSQFVKEANDIVSIRQANSLTLTRHTGLLEILEIPQLMDTCVRNQYYEDALELMFFVKRFSKKFFVSEIPVVSSVILDVQRSTQLMLEQLLVQLHTTIQLPTCLKTVGFIRRLDCFSESELRVKFLQARNSWLESLLEVIPVGKSESEAFERITRIIEICRVHLFDIVTQYRAIFTDDLDIYLTNNTKTTTSSNASIFYCWINYRINQFLTSLDESLEIGVGNRLDSLLGQCMYFGQSFSRVGADFRNLLLRKFHRVQLKIFESGIDKATERFHVDMMAYSFTTSSHFELSKPPDAMRISNGDRNEAPPVQLLEYPPLAEYVNRVLTTFNNFRVSCPAFMLVDVPPLLSASLHKVAKSIAIFYKTEESGFSDRERISFVSFCQAFKDTVITYFNSCLGNLFPSNAVNELLGASGLSSTLRICDASSAIAVINSLPPIAESNAQLELVHPTITAATEVPSTTVGSEAFTNEIEPIKTVDFEPSR</sequence>
<reference evidence="9" key="3">
    <citation type="submission" date="2025-09" db="UniProtKB">
        <authorList>
            <consortium name="Ensembl"/>
        </authorList>
    </citation>
    <scope>IDENTIFICATION</scope>
</reference>
<reference evidence="10" key="1">
    <citation type="submission" date="2003-08" db="EMBL/GenBank/DDBJ databases">
        <authorList>
            <person name="Birren B."/>
            <person name="Nusbaum C."/>
            <person name="Abebe A."/>
            <person name="Abouelleil A."/>
            <person name="Adekoya E."/>
            <person name="Ait-zahra M."/>
            <person name="Allen N."/>
            <person name="Allen T."/>
            <person name="An P."/>
            <person name="Anderson M."/>
            <person name="Anderson S."/>
            <person name="Arachchi H."/>
            <person name="Armbruster J."/>
            <person name="Bachantsang P."/>
            <person name="Baldwin J."/>
            <person name="Barry A."/>
            <person name="Bayul T."/>
            <person name="Blitshsteyn B."/>
            <person name="Bloom T."/>
            <person name="Blye J."/>
            <person name="Boguslavskiy L."/>
            <person name="Borowsky M."/>
            <person name="Boukhgalter B."/>
            <person name="Brunache A."/>
            <person name="Butler J."/>
            <person name="Calixte N."/>
            <person name="Calvo S."/>
            <person name="Camarata J."/>
            <person name="Campo K."/>
            <person name="Chang J."/>
            <person name="Cheshatsang Y."/>
            <person name="Citroen M."/>
            <person name="Collymore A."/>
            <person name="Considine T."/>
            <person name="Cook A."/>
            <person name="Cooke P."/>
            <person name="Corum B."/>
            <person name="Cuomo C."/>
            <person name="David R."/>
            <person name="Dawoe T."/>
            <person name="Degray S."/>
            <person name="Dodge S."/>
            <person name="Dooley K."/>
            <person name="Dorje P."/>
            <person name="Dorjee K."/>
            <person name="Dorris L."/>
            <person name="Duffey N."/>
            <person name="Dupes A."/>
            <person name="Elkins T."/>
            <person name="Engels R."/>
            <person name="Erickson J."/>
            <person name="Farina A."/>
            <person name="Faro S."/>
            <person name="Ferreira P."/>
            <person name="Fischer H."/>
            <person name="Fitzgerald M."/>
            <person name="Foley K."/>
            <person name="Gage D."/>
            <person name="Galagan J."/>
            <person name="Gearin G."/>
            <person name="Gnerre S."/>
            <person name="Gnirke A."/>
            <person name="Goyette A."/>
            <person name="Graham J."/>
            <person name="Grandbois E."/>
            <person name="Gyaltsen K."/>
            <person name="Hafez N."/>
            <person name="Hagopian D."/>
            <person name="Hagos B."/>
            <person name="Hall J."/>
            <person name="Hatcher B."/>
            <person name="Heller A."/>
            <person name="Higgins H."/>
            <person name="Honan T."/>
            <person name="Horn A."/>
            <person name="Houde N."/>
            <person name="Hughes L."/>
            <person name="Hulme W."/>
            <person name="Husby E."/>
            <person name="Iliev I."/>
            <person name="Jaffe D."/>
            <person name="Jones C."/>
            <person name="Kamal M."/>
            <person name="Kamat A."/>
            <person name="Kamvysselis M."/>
            <person name="Karlsson E."/>
            <person name="Kells C."/>
            <person name="Kieu A."/>
            <person name="Kisner P."/>
            <person name="Kodira C."/>
            <person name="Kulbokas E."/>
            <person name="Labutti K."/>
            <person name="Lama D."/>
            <person name="Landers T."/>
            <person name="Leger J."/>
            <person name="Levine S."/>
            <person name="Lewis D."/>
            <person name="Lewis T."/>
            <person name="Lindblad-toh K."/>
            <person name="Liu X."/>
            <person name="Lokyitsang T."/>
            <person name="Lokyitsang Y."/>
            <person name="Lucien O."/>
            <person name="Lui A."/>
            <person name="Ma L.J."/>
            <person name="Mabbitt R."/>
            <person name="Macdonald J."/>
            <person name="Maclean C."/>
            <person name="Major J."/>
            <person name="Manning J."/>
            <person name="Marabella R."/>
            <person name="Maru K."/>
            <person name="Matthews C."/>
            <person name="Mauceli E."/>
            <person name="Mccarthy M."/>
            <person name="Mcdonough S."/>
            <person name="Mcghee T."/>
            <person name="Meldrim J."/>
            <person name="Meneus L."/>
            <person name="Mesirov J."/>
            <person name="Mihalev A."/>
            <person name="Mihova T."/>
            <person name="Mikkelsen T."/>
            <person name="Mlenga V."/>
            <person name="Moru K."/>
            <person name="Mozes J."/>
            <person name="Mulrain L."/>
            <person name="Munson G."/>
            <person name="Naylor J."/>
            <person name="Newes C."/>
            <person name="Nguyen C."/>
            <person name="Nguyen N."/>
            <person name="Nguyen T."/>
            <person name="Nicol R."/>
            <person name="Nielsen C."/>
            <person name="Nizzari M."/>
            <person name="Norbu C."/>
            <person name="Norbu N."/>
            <person name="O'donnell P."/>
            <person name="Okoawo O."/>
            <person name="O'leary S."/>
            <person name="Omotosho B."/>
            <person name="O'neill K."/>
            <person name="Osman S."/>
            <person name="Parker S."/>
            <person name="Perrin D."/>
            <person name="Phunkhang P."/>
            <person name="Piqani B."/>
            <person name="Purcell S."/>
            <person name="Rachupka T."/>
            <person name="Ramasamy U."/>
            <person name="Rameau R."/>
            <person name="Ray V."/>
            <person name="Raymond C."/>
            <person name="Retta R."/>
            <person name="Richardson S."/>
            <person name="Rise C."/>
            <person name="Rodriguez J."/>
            <person name="Rogers J."/>
            <person name="Rogov P."/>
            <person name="Rutman M."/>
            <person name="Schupbach R."/>
            <person name="Seaman C."/>
            <person name="Settipalli S."/>
            <person name="Sharpe T."/>
            <person name="Sheridan J."/>
            <person name="Sherpa N."/>
            <person name="Shi J."/>
            <person name="Smirnov S."/>
            <person name="Smith C."/>
            <person name="Sougnez C."/>
            <person name="Spencer B."/>
            <person name="Stalker J."/>
            <person name="Stange-thomann N."/>
            <person name="Stavropoulos S."/>
            <person name="Stetson K."/>
            <person name="Stone C."/>
            <person name="Stone S."/>
            <person name="Stubbs M."/>
            <person name="Talamas J."/>
            <person name="Tchuinga P."/>
            <person name="Tenzing P."/>
            <person name="Tesfaye S."/>
            <person name="Theodore J."/>
            <person name="Thoulutsang Y."/>
            <person name="Topham K."/>
            <person name="Towey S."/>
            <person name="Tsamla T."/>
            <person name="Tsomo N."/>
            <person name="Vallee D."/>
            <person name="Vassiliev H."/>
            <person name="Venkataraman V."/>
            <person name="Vinson J."/>
            <person name="Vo A."/>
            <person name="Wade C."/>
            <person name="Wang S."/>
            <person name="Wangchuk T."/>
            <person name="Wangdi T."/>
            <person name="Whittaker C."/>
            <person name="Wilkinson J."/>
            <person name="Wu Y."/>
            <person name="Wyman D."/>
            <person name="Yadav S."/>
            <person name="Yang S."/>
            <person name="Yang X."/>
            <person name="Yeager S."/>
            <person name="Yee E."/>
            <person name="Young G."/>
            <person name="Zainoun J."/>
            <person name="Zembeck L."/>
            <person name="Zimmer A."/>
            <person name="Zody M."/>
            <person name="Lander E."/>
        </authorList>
    </citation>
    <scope>NUCLEOTIDE SEQUENCE [LARGE SCALE GENOMIC DNA]</scope>
</reference>
<dbReference type="Pfam" id="PF04124">
    <property type="entry name" value="Dor1"/>
    <property type="match status" value="1"/>
</dbReference>
<dbReference type="GO" id="GO:0006891">
    <property type="term" value="P:intra-Golgi vesicle-mediated transport"/>
    <property type="evidence" value="ECO:0007669"/>
    <property type="project" value="TreeGrafter"/>
</dbReference>
<keyword evidence="4" id="KW-0813">Transport</keyword>